<sequence>MTTTVAFDEITRVVAARGAHVRSLTAIAGAPATGKSTMSMRLVEALNRETPGSAVVMQMDGFHYDDGVLLARGLLPRKGAPDTFDLGGLIAMLARLRANSEPEIAAPVFDRTLEISRGSAAIFPQGARHIIVEGNYLLYQIGHWQGLLPYFDTTIWIHTAADDLRARLMQRWSGRGLSASEIVDKVEGNDLPNAELVQRYSAEPEFRVMSQEAAAETRTWGL</sequence>
<dbReference type="PATRIC" id="fig|1293439.3.peg.1604"/>
<dbReference type="Gene3D" id="3.40.50.300">
    <property type="entry name" value="P-loop containing nucleotide triphosphate hydrolases"/>
    <property type="match status" value="1"/>
</dbReference>
<dbReference type="InterPro" id="IPR027417">
    <property type="entry name" value="P-loop_NTPase"/>
</dbReference>
<keyword evidence="2" id="KW-1185">Reference proteome</keyword>
<protein>
    <recommendedName>
        <fullName evidence="3">Nucleoside triphosphate hydrolase</fullName>
    </recommendedName>
</protein>
<dbReference type="EMBL" id="LANJ01000016">
    <property type="protein sequence ID" value="KKC37987.1"/>
    <property type="molecule type" value="Genomic_DNA"/>
</dbReference>
<organism evidence="1 2">
    <name type="scientific">Devosia epidermidihirudinis</name>
    <dbReference type="NCBI Taxonomy" id="1293439"/>
    <lineage>
        <taxon>Bacteria</taxon>
        <taxon>Pseudomonadati</taxon>
        <taxon>Pseudomonadota</taxon>
        <taxon>Alphaproteobacteria</taxon>
        <taxon>Hyphomicrobiales</taxon>
        <taxon>Devosiaceae</taxon>
        <taxon>Devosia</taxon>
    </lineage>
</organism>
<accession>A0A0F5QAG3</accession>
<comment type="caution">
    <text evidence="1">The sequence shown here is derived from an EMBL/GenBank/DDBJ whole genome shotgun (WGS) entry which is preliminary data.</text>
</comment>
<proteinExistence type="predicted"/>
<dbReference type="SUPFAM" id="SSF52540">
    <property type="entry name" value="P-loop containing nucleoside triphosphate hydrolases"/>
    <property type="match status" value="1"/>
</dbReference>
<evidence type="ECO:0008006" key="3">
    <source>
        <dbReference type="Google" id="ProtNLM"/>
    </source>
</evidence>
<dbReference type="AlphaFoldDB" id="A0A0F5QAG3"/>
<dbReference type="STRING" id="1293439.WH87_10105"/>
<dbReference type="PANTHER" id="PTHR10285">
    <property type="entry name" value="URIDINE KINASE"/>
    <property type="match status" value="1"/>
</dbReference>
<reference evidence="1 2" key="1">
    <citation type="submission" date="2015-03" db="EMBL/GenBank/DDBJ databases">
        <authorList>
            <person name="Lepp D."/>
            <person name="Hassan Y.I."/>
            <person name="Li X.-Z."/>
            <person name="Zhou T."/>
        </authorList>
    </citation>
    <scope>NUCLEOTIDE SEQUENCE [LARGE SCALE GENOMIC DNA]</scope>
    <source>
        <strain evidence="1 2">E84</strain>
    </source>
</reference>
<name>A0A0F5QAG3_9HYPH</name>
<evidence type="ECO:0000313" key="2">
    <source>
        <dbReference type="Proteomes" id="UP000033411"/>
    </source>
</evidence>
<gene>
    <name evidence="1" type="ORF">WH87_10105</name>
</gene>
<evidence type="ECO:0000313" key="1">
    <source>
        <dbReference type="EMBL" id="KKC37987.1"/>
    </source>
</evidence>
<dbReference type="Proteomes" id="UP000033411">
    <property type="component" value="Unassembled WGS sequence"/>
</dbReference>